<proteinExistence type="predicted"/>
<reference evidence="6 7" key="1">
    <citation type="submission" date="2024-10" db="EMBL/GenBank/DDBJ databases">
        <authorList>
            <person name="Kim D."/>
        </authorList>
    </citation>
    <scope>NUCLEOTIDE SEQUENCE [LARGE SCALE GENOMIC DNA]</scope>
    <source>
        <strain evidence="6">BH-2024</strain>
    </source>
</reference>
<evidence type="ECO:0000256" key="3">
    <source>
        <dbReference type="ARBA" id="ARBA00022989"/>
    </source>
</evidence>
<evidence type="ECO:0000313" key="7">
    <source>
        <dbReference type="Proteomes" id="UP001620626"/>
    </source>
</evidence>
<sequence>MTTDPAPDYFAACSWLMNICSFILYFALWLRLKLLSTCAALSAGEIQSNEANTRKVLQSLMIIFLVESFGWVSNLSVHVLLAELGASESTNWYVLSYCAFILQLSLSLNAPILYIRSFEYRLAFRSVFLPASPDNQPYFVRIVHPKNGQVTKSPNN</sequence>
<feature type="transmembrane region" description="Helical" evidence="5">
    <location>
        <begin position="6"/>
        <end position="28"/>
    </location>
</feature>
<dbReference type="GO" id="GO:0016020">
    <property type="term" value="C:membrane"/>
    <property type="evidence" value="ECO:0007669"/>
    <property type="project" value="UniProtKB-SubCell"/>
</dbReference>
<feature type="transmembrane region" description="Helical" evidence="5">
    <location>
        <begin position="60"/>
        <end position="81"/>
    </location>
</feature>
<evidence type="ECO:0000313" key="6">
    <source>
        <dbReference type="EMBL" id="KAL3100052.1"/>
    </source>
</evidence>
<evidence type="ECO:0000256" key="5">
    <source>
        <dbReference type="SAM" id="Phobius"/>
    </source>
</evidence>
<evidence type="ECO:0000256" key="4">
    <source>
        <dbReference type="ARBA" id="ARBA00023136"/>
    </source>
</evidence>
<gene>
    <name evidence="6" type="ORF">niasHT_027130</name>
</gene>
<dbReference type="InterPro" id="IPR019424">
    <property type="entry name" value="7TM_GPCR_Srsx"/>
</dbReference>
<evidence type="ECO:0000256" key="1">
    <source>
        <dbReference type="ARBA" id="ARBA00004370"/>
    </source>
</evidence>
<dbReference type="SMART" id="SM01381">
    <property type="entry name" value="7TM_GPCR_Srsx"/>
    <property type="match status" value="1"/>
</dbReference>
<dbReference type="EMBL" id="JBICBT010000801">
    <property type="protein sequence ID" value="KAL3100052.1"/>
    <property type="molecule type" value="Genomic_DNA"/>
</dbReference>
<protein>
    <submittedName>
        <fullName evidence="6">Uncharacterized protein</fullName>
    </submittedName>
</protein>
<feature type="transmembrane region" description="Helical" evidence="5">
    <location>
        <begin position="93"/>
        <end position="115"/>
    </location>
</feature>
<evidence type="ECO:0000256" key="2">
    <source>
        <dbReference type="ARBA" id="ARBA00022692"/>
    </source>
</evidence>
<dbReference type="Proteomes" id="UP001620626">
    <property type="component" value="Unassembled WGS sequence"/>
</dbReference>
<keyword evidence="2 5" id="KW-0812">Transmembrane</keyword>
<comment type="caution">
    <text evidence="6">The sequence shown here is derived from an EMBL/GenBank/DDBJ whole genome shotgun (WGS) entry which is preliminary data.</text>
</comment>
<accession>A0ABD2KAU5</accession>
<dbReference type="InterPro" id="IPR000276">
    <property type="entry name" value="GPCR_Rhodpsn"/>
</dbReference>
<comment type="subcellular location">
    <subcellularLocation>
        <location evidence="1">Membrane</location>
    </subcellularLocation>
</comment>
<keyword evidence="3 5" id="KW-1133">Transmembrane helix</keyword>
<dbReference type="AlphaFoldDB" id="A0ABD2KAU5"/>
<keyword evidence="4 5" id="KW-0472">Membrane</keyword>
<name>A0ABD2KAU5_9BILA</name>
<dbReference type="Pfam" id="PF10320">
    <property type="entry name" value="7TM_GPCR_Srsx"/>
    <property type="match status" value="1"/>
</dbReference>
<organism evidence="6 7">
    <name type="scientific">Heterodera trifolii</name>
    <dbReference type="NCBI Taxonomy" id="157864"/>
    <lineage>
        <taxon>Eukaryota</taxon>
        <taxon>Metazoa</taxon>
        <taxon>Ecdysozoa</taxon>
        <taxon>Nematoda</taxon>
        <taxon>Chromadorea</taxon>
        <taxon>Rhabditida</taxon>
        <taxon>Tylenchina</taxon>
        <taxon>Tylenchomorpha</taxon>
        <taxon>Tylenchoidea</taxon>
        <taxon>Heteroderidae</taxon>
        <taxon>Heteroderinae</taxon>
        <taxon>Heterodera</taxon>
    </lineage>
</organism>
<keyword evidence="7" id="KW-1185">Reference proteome</keyword>